<organism evidence="2 3">
    <name type="scientific">Solihabitans fulvus</name>
    <dbReference type="NCBI Taxonomy" id="1892852"/>
    <lineage>
        <taxon>Bacteria</taxon>
        <taxon>Bacillati</taxon>
        <taxon>Actinomycetota</taxon>
        <taxon>Actinomycetes</taxon>
        <taxon>Pseudonocardiales</taxon>
        <taxon>Pseudonocardiaceae</taxon>
        <taxon>Solihabitans</taxon>
    </lineage>
</organism>
<proteinExistence type="predicted"/>
<dbReference type="InterPro" id="IPR036894">
    <property type="entry name" value="YbaB-like_sf"/>
</dbReference>
<protein>
    <recommendedName>
        <fullName evidence="4">YbaB/EbfC DNA-binding family protein</fullName>
    </recommendedName>
</protein>
<keyword evidence="3" id="KW-1185">Reference proteome</keyword>
<dbReference type="Proteomes" id="UP000323454">
    <property type="component" value="Unassembled WGS sequence"/>
</dbReference>
<dbReference type="GO" id="GO:0003677">
    <property type="term" value="F:DNA binding"/>
    <property type="evidence" value="ECO:0007669"/>
    <property type="project" value="InterPro"/>
</dbReference>
<evidence type="ECO:0000313" key="2">
    <source>
        <dbReference type="EMBL" id="KAA2253967.1"/>
    </source>
</evidence>
<evidence type="ECO:0008006" key="4">
    <source>
        <dbReference type="Google" id="ProtNLM"/>
    </source>
</evidence>
<dbReference type="Gene3D" id="3.30.1310.10">
    <property type="entry name" value="Nucleoid-associated protein YbaB-like domain"/>
    <property type="match status" value="1"/>
</dbReference>
<reference evidence="2 3" key="2">
    <citation type="submission" date="2019-09" db="EMBL/GenBank/DDBJ databases">
        <authorList>
            <person name="Jin C."/>
        </authorList>
    </citation>
    <scope>NUCLEOTIDE SEQUENCE [LARGE SCALE GENOMIC DNA]</scope>
    <source>
        <strain evidence="2 3">AN110305</strain>
    </source>
</reference>
<gene>
    <name evidence="2" type="ORF">F0L68_31815</name>
</gene>
<reference evidence="2 3" key="1">
    <citation type="submission" date="2019-09" db="EMBL/GenBank/DDBJ databases">
        <title>Goodfellowia gen. nov., a new genus of the Pseudonocardineae related to Actinoalloteichus, containing Goodfellowia coeruleoviolacea gen. nov., comb. nov. gen. nov., comb. nov.</title>
        <authorList>
            <person name="Labeda D."/>
        </authorList>
    </citation>
    <scope>NUCLEOTIDE SEQUENCE [LARGE SCALE GENOMIC DNA]</scope>
    <source>
        <strain evidence="2 3">AN110305</strain>
    </source>
</reference>
<feature type="region of interest" description="Disordered" evidence="1">
    <location>
        <begin position="1"/>
        <end position="24"/>
    </location>
</feature>
<evidence type="ECO:0000256" key="1">
    <source>
        <dbReference type="SAM" id="MobiDB-lite"/>
    </source>
</evidence>
<evidence type="ECO:0000313" key="3">
    <source>
        <dbReference type="Proteomes" id="UP000323454"/>
    </source>
</evidence>
<dbReference type="EMBL" id="VUOB01000064">
    <property type="protein sequence ID" value="KAA2253967.1"/>
    <property type="molecule type" value="Genomic_DNA"/>
</dbReference>
<comment type="caution">
    <text evidence="2">The sequence shown here is derived from an EMBL/GenBank/DDBJ whole genome shotgun (WGS) entry which is preliminary data.</text>
</comment>
<dbReference type="AlphaFoldDB" id="A0A5B2WVM7"/>
<dbReference type="SUPFAM" id="SSF82607">
    <property type="entry name" value="YbaB-like"/>
    <property type="match status" value="1"/>
</dbReference>
<feature type="compositionally biased region" description="Basic and acidic residues" evidence="1">
    <location>
        <begin position="7"/>
        <end position="24"/>
    </location>
</feature>
<sequence length="88" mass="9489">MLAAAEPAEHADRAPLSRRQRSERQVFRAQDEWALVEVAVDDDGEVVEVAVNAALLEQATATDLAESVLQAARAAQQKARGRPAAPTR</sequence>
<accession>A0A5B2WVM7</accession>
<name>A0A5B2WVM7_9PSEU</name>